<evidence type="ECO:0000256" key="3">
    <source>
        <dbReference type="ARBA" id="ARBA00004202"/>
    </source>
</evidence>
<evidence type="ECO:0000256" key="7">
    <source>
        <dbReference type="ARBA" id="ARBA00022475"/>
    </source>
</evidence>
<dbReference type="PANTHER" id="PTHR43105:SF2">
    <property type="entry name" value="RESPIRATORY NITRATE REDUCTASE 2 ALPHA CHAIN"/>
    <property type="match status" value="1"/>
</dbReference>
<name>A0AAX3SP19_9BURK</name>
<evidence type="ECO:0000256" key="15">
    <source>
        <dbReference type="ARBA" id="ARBA00023063"/>
    </source>
</evidence>
<dbReference type="PROSITE" id="PS51669">
    <property type="entry name" value="4FE4S_MOW_BIS_MGD"/>
    <property type="match status" value="1"/>
</dbReference>
<dbReference type="Gene3D" id="3.40.50.12440">
    <property type="match status" value="1"/>
</dbReference>
<dbReference type="GO" id="GO:0045333">
    <property type="term" value="P:cellular respiration"/>
    <property type="evidence" value="ECO:0007669"/>
    <property type="project" value="UniProtKB-ARBA"/>
</dbReference>
<dbReference type="InterPro" id="IPR006655">
    <property type="entry name" value="Mopterin_OxRdtase_prok_CS"/>
</dbReference>
<keyword evidence="13" id="KW-0408">Iron</keyword>
<keyword evidence="9" id="KW-0500">Molybdenum</keyword>
<keyword evidence="7" id="KW-1003">Cell membrane</keyword>
<dbReference type="InterPro" id="IPR044906">
    <property type="entry name" value="Nitr_red_alph_N_sf"/>
</dbReference>
<evidence type="ECO:0000256" key="1">
    <source>
        <dbReference type="ARBA" id="ARBA00001942"/>
    </source>
</evidence>
<dbReference type="Pfam" id="PF00384">
    <property type="entry name" value="Molybdopterin"/>
    <property type="match status" value="1"/>
</dbReference>
<comment type="subcellular location">
    <subcellularLocation>
        <location evidence="3">Cell membrane</location>
        <topology evidence="3">Peripheral membrane protein</topology>
    </subcellularLocation>
</comment>
<evidence type="ECO:0000256" key="4">
    <source>
        <dbReference type="ARBA" id="ARBA00010312"/>
    </source>
</evidence>
<dbReference type="NCBIfam" id="TIGR01580">
    <property type="entry name" value="narG"/>
    <property type="match status" value="1"/>
</dbReference>
<keyword evidence="11" id="KW-0249">Electron transport</keyword>
<evidence type="ECO:0000256" key="2">
    <source>
        <dbReference type="ARBA" id="ARBA00001966"/>
    </source>
</evidence>
<dbReference type="CDD" id="cd02750">
    <property type="entry name" value="MopB_Nitrate-R-NarG-like"/>
    <property type="match status" value="1"/>
</dbReference>
<feature type="domain" description="4Fe-4S Mo/W bis-MGD-type" evidence="19">
    <location>
        <begin position="43"/>
        <end position="107"/>
    </location>
</feature>
<dbReference type="PROSITE" id="PS00490">
    <property type="entry name" value="MOLYBDOPTERIN_PROK_2"/>
    <property type="match status" value="1"/>
</dbReference>
<dbReference type="GO" id="GO:0043546">
    <property type="term" value="F:molybdopterin cofactor binding"/>
    <property type="evidence" value="ECO:0007669"/>
    <property type="project" value="InterPro"/>
</dbReference>
<dbReference type="Pfam" id="PF01568">
    <property type="entry name" value="Molydop_binding"/>
    <property type="match status" value="1"/>
</dbReference>
<reference evidence="20" key="1">
    <citation type="submission" date="2023-03" db="EMBL/GenBank/DDBJ databases">
        <title>Synergistic degradation of erythromycin by symbiotic bacteria Ery-6A and Ery-6B and application in simulated water remediation.</title>
        <authorList>
            <person name="Xu S."/>
        </authorList>
    </citation>
    <scope>NUCLEOTIDE SEQUENCE</scope>
    <source>
        <strain evidence="20">Ery-6A</strain>
    </source>
</reference>
<feature type="region of interest" description="Disordered" evidence="18">
    <location>
        <begin position="757"/>
        <end position="798"/>
    </location>
</feature>
<protein>
    <recommendedName>
        <fullName evidence="5">nitrate reductase (quinone)</fullName>
        <ecNumber evidence="5">1.7.5.1</ecNumber>
    </recommendedName>
</protein>
<proteinExistence type="inferred from homology"/>
<dbReference type="InterPro" id="IPR006468">
    <property type="entry name" value="NarG"/>
</dbReference>
<evidence type="ECO:0000313" key="21">
    <source>
        <dbReference type="Proteomes" id="UP001219066"/>
    </source>
</evidence>
<keyword evidence="6" id="KW-0813">Transport</keyword>
<evidence type="ECO:0000256" key="6">
    <source>
        <dbReference type="ARBA" id="ARBA00022448"/>
    </source>
</evidence>
<evidence type="ECO:0000313" key="20">
    <source>
        <dbReference type="EMBL" id="WFF81785.1"/>
    </source>
</evidence>
<evidence type="ECO:0000256" key="5">
    <source>
        <dbReference type="ARBA" id="ARBA00012500"/>
    </source>
</evidence>
<dbReference type="Proteomes" id="UP001219066">
    <property type="component" value="Chromosome"/>
</dbReference>
<dbReference type="InterPro" id="IPR028189">
    <property type="entry name" value="Nitr_red_alph_N"/>
</dbReference>
<evidence type="ECO:0000256" key="16">
    <source>
        <dbReference type="ARBA" id="ARBA00023136"/>
    </source>
</evidence>
<dbReference type="SMART" id="SM00926">
    <property type="entry name" value="Molybdop_Fe4S4"/>
    <property type="match status" value="1"/>
</dbReference>
<dbReference type="PROSITE" id="PS00932">
    <property type="entry name" value="MOLYBDOPTERIN_PROK_3"/>
    <property type="match status" value="1"/>
</dbReference>
<dbReference type="InterPro" id="IPR006963">
    <property type="entry name" value="Mopterin_OxRdtase_4Fe-4S_dom"/>
</dbReference>
<dbReference type="GO" id="GO:0046872">
    <property type="term" value="F:metal ion binding"/>
    <property type="evidence" value="ECO:0007669"/>
    <property type="project" value="UniProtKB-KW"/>
</dbReference>
<comment type="cofactor">
    <cofactor evidence="2">
        <name>[4Fe-4S] cluster</name>
        <dbReference type="ChEBI" id="CHEBI:49883"/>
    </cofactor>
</comment>
<dbReference type="PANTHER" id="PTHR43105">
    <property type="entry name" value="RESPIRATORY NITRATE REDUCTASE"/>
    <property type="match status" value="1"/>
</dbReference>
<dbReference type="InterPro" id="IPR037943">
    <property type="entry name" value="MopB_CT_Nitrate-R-NarG-like"/>
</dbReference>
<sequence length="1287" mass="143515">MSHFLDKLSYFSLPRQEFSNGHGQVTGEDRTWEDAYRDRWAHDKVVRSTHGVNCTGSCSWKIYVKGGIVTWETQQTDYPRTRADLPNHEPRGCARGASYSWYLYSANRVKYPMVRGRLLKHWRAALAVARSPVDAWAAIVENADARSEWQKQRGLGGFVRSSWDEVNRMIAAANVYTIKKHGPDRIIGFSPIPAMSMISYAAGSRYLSLIGGVCMSFYDWYCDLPPASPQTWGEQTDVPESADWYNSNFIIAWGSNVPQTRTPDAHFFTEVRYKGAKVVAVTPDYSEVAKLADLWMHPKQGTDAAVAMAMGHVILKEFYFGERGRPAYFEDYARRYTDLPLLIRLKRQQLPDGRTALVPERYVRASDFDGHLGQDSNPEWKTVAYGEDGGVALPNGSIGFRWGEAGRADEGLWNLESKEARTGNDVQLKLSVLDGQGVDSEVADVAFPYFGGLQSPGFDANEQGTDVLLRRVPVSRMVLDGEEALVATVFDLLAGNYGIHRGLEGEATEGADGGYDADAPYTPAWQEKITGVPRDQVIAIARQFADNAEKTRGKSMVIIGAAMNHWYHCDMNYRGIINMLMLCGCIGQSGGGWAHYVGQEKLRPQTGWTALAFALDWLRPPRQMNSTSFFYAHTDQWRYEKLGVEEVLSPLADRSQYGGAMIDYNVRAERMGWLPSAPQLQANPLQLVRDAQAQGLDVKDHVVQSLQDGSLSMSCEDPDHPANWPRNMFVWRSNILGSSGKGHEYFLKHLLGTTHGVQGKDLGEQDPPDALRASPQGAAGLGRPGAGHSAKPQEVRWHDRAPEGKLDLLVTLDFRMSTTCLHSDIVLPTATWYEKNDLNTSDMHPFIHPLSAAVDPAWQARSDWEIYKGFAKSFSEVCVGHLGVEKDVVLTPLMHDTPAELAQPDGVRDWKKGECALIPGKTAPQIAVVERDYPNLYKRFTALGPLMDRLGNGGKGIGWNTETEVEQLGELNGLVREEGVSQGRPRIVTDIDATEVVMMLAPETNGHVAVKAWEALSKQTGREHAHLALHREDEKIRFRDIQAQPRKIISSPTWSGLESEKVSYNACYTNVHELIPWRTLTGRQQFYQDHPWMRDFGEGFVSYRPPVHMKALQEVQGQKPNGHPEIALNFITPHQKWGIHSTYGDNLMMLTLARGGPIVWLSEDDAKSAGIADNDWVELYNANGAIAARAVVSQRVKPGMVMMYHAQEKTINTPGSEITGTRGGIHNSVTRIVLKPTHMIGGYAQYSYGFNYYGTIGTNRDEFVLVRKMRRIDWLDDEAEAGAAAHA</sequence>
<dbReference type="SUPFAM" id="SSF50692">
    <property type="entry name" value="ADC-like"/>
    <property type="match status" value="1"/>
</dbReference>
<dbReference type="InterPro" id="IPR006657">
    <property type="entry name" value="MoPterin_dinucl-bd_dom"/>
</dbReference>
<dbReference type="InterPro" id="IPR009010">
    <property type="entry name" value="Asp_de-COase-like_dom_sf"/>
</dbReference>
<comment type="cofactor">
    <cofactor evidence="1">
        <name>Mo-bis(molybdopterin guanine dinucleotide)</name>
        <dbReference type="ChEBI" id="CHEBI:60539"/>
    </cofactor>
</comment>
<keyword evidence="14" id="KW-0411">Iron-sulfur</keyword>
<evidence type="ECO:0000256" key="10">
    <source>
        <dbReference type="ARBA" id="ARBA00022723"/>
    </source>
</evidence>
<dbReference type="InterPro" id="IPR006656">
    <property type="entry name" value="Mopterin_OxRdtase"/>
</dbReference>
<keyword evidence="16" id="KW-0472">Membrane</keyword>
<dbReference type="RefSeq" id="WP_277849335.1">
    <property type="nucleotide sequence ID" value="NZ_CP120956.1"/>
</dbReference>
<dbReference type="FunFam" id="3.40.50.12440:FF:000001">
    <property type="entry name" value="Nitrate reductase subunit alpha"/>
    <property type="match status" value="1"/>
</dbReference>
<dbReference type="Pfam" id="PF14710">
    <property type="entry name" value="Nitr_red_alph_N"/>
    <property type="match status" value="1"/>
</dbReference>
<keyword evidence="10" id="KW-0479">Metal-binding</keyword>
<dbReference type="Gene3D" id="4.10.1200.10">
    <property type="entry name" value="nitrate reductase tail"/>
    <property type="match status" value="1"/>
</dbReference>
<dbReference type="InterPro" id="IPR050123">
    <property type="entry name" value="Prok_molybdopt-oxidoreductase"/>
</dbReference>
<dbReference type="EMBL" id="CP120956">
    <property type="protein sequence ID" value="WFF81785.1"/>
    <property type="molecule type" value="Genomic_DNA"/>
</dbReference>
<dbReference type="GO" id="GO:0009325">
    <property type="term" value="C:nitrate reductase complex"/>
    <property type="evidence" value="ECO:0007669"/>
    <property type="project" value="InterPro"/>
</dbReference>
<evidence type="ECO:0000256" key="17">
    <source>
        <dbReference type="ARBA" id="ARBA00048294"/>
    </source>
</evidence>
<evidence type="ECO:0000256" key="13">
    <source>
        <dbReference type="ARBA" id="ARBA00023004"/>
    </source>
</evidence>
<accession>A0AAX3SP19</accession>
<comment type="catalytic activity">
    <reaction evidence="17">
        <text>nitrate + a quinol = a quinone + nitrite + H2O</text>
        <dbReference type="Rhea" id="RHEA:56144"/>
        <dbReference type="ChEBI" id="CHEBI:15377"/>
        <dbReference type="ChEBI" id="CHEBI:16301"/>
        <dbReference type="ChEBI" id="CHEBI:17632"/>
        <dbReference type="ChEBI" id="CHEBI:24646"/>
        <dbReference type="ChEBI" id="CHEBI:132124"/>
        <dbReference type="EC" id="1.7.5.1"/>
    </reaction>
</comment>
<evidence type="ECO:0000256" key="9">
    <source>
        <dbReference type="ARBA" id="ARBA00022505"/>
    </source>
</evidence>
<dbReference type="GO" id="GO:0160182">
    <property type="term" value="F:nitrate reductase (quinone) activity"/>
    <property type="evidence" value="ECO:0007669"/>
    <property type="project" value="UniProtKB-EC"/>
</dbReference>
<keyword evidence="8" id="KW-0004">4Fe-4S</keyword>
<dbReference type="GO" id="GO:0051539">
    <property type="term" value="F:4 iron, 4 sulfur cluster binding"/>
    <property type="evidence" value="ECO:0007669"/>
    <property type="project" value="UniProtKB-KW"/>
</dbReference>
<dbReference type="CDD" id="cd02776">
    <property type="entry name" value="MopB_CT_Nitrate-R-NarG-like"/>
    <property type="match status" value="1"/>
</dbReference>
<dbReference type="GO" id="GO:0042128">
    <property type="term" value="P:nitrate assimilation"/>
    <property type="evidence" value="ECO:0007669"/>
    <property type="project" value="UniProtKB-KW"/>
</dbReference>
<dbReference type="SUPFAM" id="SSF53706">
    <property type="entry name" value="Formate dehydrogenase/DMSO reductase, domains 1-3"/>
    <property type="match status" value="1"/>
</dbReference>
<evidence type="ECO:0000256" key="11">
    <source>
        <dbReference type="ARBA" id="ARBA00022982"/>
    </source>
</evidence>
<keyword evidence="15" id="KW-0534">Nitrate assimilation</keyword>
<evidence type="ECO:0000256" key="8">
    <source>
        <dbReference type="ARBA" id="ARBA00022485"/>
    </source>
</evidence>
<evidence type="ECO:0000256" key="18">
    <source>
        <dbReference type="SAM" id="MobiDB-lite"/>
    </source>
</evidence>
<evidence type="ECO:0000256" key="12">
    <source>
        <dbReference type="ARBA" id="ARBA00023002"/>
    </source>
</evidence>
<keyword evidence="12" id="KW-0560">Oxidoreductase</keyword>
<organism evidence="20 21">
    <name type="scientific">Delftia tsuruhatensis</name>
    <dbReference type="NCBI Taxonomy" id="180282"/>
    <lineage>
        <taxon>Bacteria</taxon>
        <taxon>Pseudomonadati</taxon>
        <taxon>Pseudomonadota</taxon>
        <taxon>Betaproteobacteria</taxon>
        <taxon>Burkholderiales</taxon>
        <taxon>Comamonadaceae</taxon>
        <taxon>Delftia</taxon>
    </lineage>
</organism>
<comment type="similarity">
    <text evidence="4">Belongs to the prokaryotic molybdopterin-containing oxidoreductase family.</text>
</comment>
<dbReference type="EC" id="1.7.5.1" evidence="5"/>
<gene>
    <name evidence="20" type="ORF">PYR84_03630</name>
</gene>
<dbReference type="GO" id="GO:0005886">
    <property type="term" value="C:plasma membrane"/>
    <property type="evidence" value="ECO:0007669"/>
    <property type="project" value="UniProtKB-SubCell"/>
</dbReference>
<evidence type="ECO:0000256" key="14">
    <source>
        <dbReference type="ARBA" id="ARBA00023014"/>
    </source>
</evidence>
<evidence type="ECO:0000259" key="19">
    <source>
        <dbReference type="PROSITE" id="PS51669"/>
    </source>
</evidence>